<name>A0A452TIK2_URSMA</name>
<dbReference type="GeneTree" id="ENSGT00950000186366"/>
<keyword evidence="1" id="KW-0812">Transmembrane</keyword>
<accession>A0A452TIK2</accession>
<dbReference type="Ensembl" id="ENSUMAT00000009426.1">
    <property type="protein sequence ID" value="ENSUMAP00000007860.1"/>
    <property type="gene ID" value="ENSUMAG00000006054.1"/>
</dbReference>
<organism evidence="2">
    <name type="scientific">Ursus maritimus</name>
    <name type="common">Polar bear</name>
    <name type="synonym">Thalarctos maritimus</name>
    <dbReference type="NCBI Taxonomy" id="29073"/>
    <lineage>
        <taxon>Eukaryota</taxon>
        <taxon>Metazoa</taxon>
        <taxon>Chordata</taxon>
        <taxon>Craniata</taxon>
        <taxon>Vertebrata</taxon>
        <taxon>Euteleostomi</taxon>
        <taxon>Mammalia</taxon>
        <taxon>Eutheria</taxon>
        <taxon>Laurasiatheria</taxon>
        <taxon>Carnivora</taxon>
        <taxon>Caniformia</taxon>
        <taxon>Ursidae</taxon>
        <taxon>Ursus</taxon>
    </lineage>
</organism>
<reference evidence="2" key="1">
    <citation type="submission" date="2019-03" db="UniProtKB">
        <authorList>
            <consortium name="Ensembl"/>
        </authorList>
    </citation>
    <scope>IDENTIFICATION</scope>
</reference>
<proteinExistence type="predicted"/>
<evidence type="ECO:0000313" key="2">
    <source>
        <dbReference type="Ensembl" id="ENSUMAP00000007860"/>
    </source>
</evidence>
<protein>
    <submittedName>
        <fullName evidence="2">Uncharacterized protein</fullName>
    </submittedName>
</protein>
<evidence type="ECO:0000256" key="1">
    <source>
        <dbReference type="SAM" id="Phobius"/>
    </source>
</evidence>
<sequence>IYLSCSFCKSPLPIPSVPTPLPKKISYHRCVCNLWIRGLSIYYWLIIIMIDYVNLPSVCLSRWVSEVTLGVEDALVPTSAPHPCAVQETVVWGHWLGPKLWRQVPQPLSFPLSALCPLPFF</sequence>
<dbReference type="AlphaFoldDB" id="A0A452TIK2"/>
<keyword evidence="1" id="KW-1133">Transmembrane helix</keyword>
<keyword evidence="1" id="KW-0472">Membrane</keyword>
<feature type="transmembrane region" description="Helical" evidence="1">
    <location>
        <begin position="34"/>
        <end position="55"/>
    </location>
</feature>